<dbReference type="RefSeq" id="WP_058746373.1">
    <property type="nucleotide sequence ID" value="NZ_LDTF01000092.1"/>
</dbReference>
<evidence type="ECO:0000256" key="3">
    <source>
        <dbReference type="ARBA" id="ARBA00022723"/>
    </source>
</evidence>
<evidence type="ECO:0000259" key="8">
    <source>
        <dbReference type="PROSITE" id="PS51007"/>
    </source>
</evidence>
<comment type="caution">
    <text evidence="9">The sequence shown here is derived from an EMBL/GenBank/DDBJ whole genome shotgun (WGS) entry which is preliminary data.</text>
</comment>
<gene>
    <name evidence="9" type="ORF">NS355_14650</name>
</gene>
<organism evidence="9 10">
    <name type="scientific">Sphingomonas yabuuchiae</name>
    <dbReference type="NCBI Taxonomy" id="172044"/>
    <lineage>
        <taxon>Bacteria</taxon>
        <taxon>Pseudomonadati</taxon>
        <taxon>Pseudomonadota</taxon>
        <taxon>Alphaproteobacteria</taxon>
        <taxon>Sphingomonadales</taxon>
        <taxon>Sphingomonadaceae</taxon>
        <taxon>Sphingomonas</taxon>
    </lineage>
</organism>
<evidence type="ECO:0000256" key="2">
    <source>
        <dbReference type="ARBA" id="ARBA00022617"/>
    </source>
</evidence>
<keyword evidence="5 6" id="KW-0408">Iron</keyword>
<evidence type="ECO:0000313" key="10">
    <source>
        <dbReference type="Proteomes" id="UP000073923"/>
    </source>
</evidence>
<keyword evidence="1" id="KW-0813">Transport</keyword>
<keyword evidence="4" id="KW-0249">Electron transport</keyword>
<evidence type="ECO:0000313" key="9">
    <source>
        <dbReference type="EMBL" id="KTT96298.1"/>
    </source>
</evidence>
<evidence type="ECO:0000256" key="7">
    <source>
        <dbReference type="SAM" id="SignalP"/>
    </source>
</evidence>
<dbReference type="PRINTS" id="PR00604">
    <property type="entry name" value="CYTCHRMECIAB"/>
</dbReference>
<feature type="signal peptide" evidence="7">
    <location>
        <begin position="1"/>
        <end position="27"/>
    </location>
</feature>
<dbReference type="GO" id="GO:0020037">
    <property type="term" value="F:heme binding"/>
    <property type="evidence" value="ECO:0007669"/>
    <property type="project" value="InterPro"/>
</dbReference>
<feature type="chain" id="PRO_5007548677" evidence="7">
    <location>
        <begin position="28"/>
        <end position="130"/>
    </location>
</feature>
<dbReference type="InterPro" id="IPR002327">
    <property type="entry name" value="Cyt_c_1A/1B"/>
</dbReference>
<evidence type="ECO:0000256" key="1">
    <source>
        <dbReference type="ARBA" id="ARBA00022448"/>
    </source>
</evidence>
<dbReference type="InterPro" id="IPR036909">
    <property type="entry name" value="Cyt_c-like_dom_sf"/>
</dbReference>
<dbReference type="SUPFAM" id="SSF46626">
    <property type="entry name" value="Cytochrome c"/>
    <property type="match status" value="1"/>
</dbReference>
<evidence type="ECO:0000256" key="5">
    <source>
        <dbReference type="ARBA" id="ARBA00023004"/>
    </source>
</evidence>
<keyword evidence="7" id="KW-0732">Signal</keyword>
<evidence type="ECO:0000256" key="6">
    <source>
        <dbReference type="PROSITE-ProRule" id="PRU00433"/>
    </source>
</evidence>
<dbReference type="GO" id="GO:0009055">
    <property type="term" value="F:electron transfer activity"/>
    <property type="evidence" value="ECO:0007669"/>
    <property type="project" value="InterPro"/>
</dbReference>
<proteinExistence type="predicted"/>
<dbReference type="Pfam" id="PF00034">
    <property type="entry name" value="Cytochrom_C"/>
    <property type="match status" value="1"/>
</dbReference>
<sequence length="130" mass="13194">MRQLIGLAAAVPAMVAGIVAVQAPSTAQTAPAAGAQAFAACRACHTLNKGGRNGVGPNLNGVFGRQAGSVAGFNYSSAMKASGLKWDDKTLNEFIAAPMKKVPGTRMPIGIADPAKRAALIAYLKAETAK</sequence>
<name>A0A147IM88_9SPHN</name>
<dbReference type="PROSITE" id="PS51007">
    <property type="entry name" value="CYTC"/>
    <property type="match status" value="1"/>
</dbReference>
<dbReference type="GO" id="GO:0046872">
    <property type="term" value="F:metal ion binding"/>
    <property type="evidence" value="ECO:0007669"/>
    <property type="project" value="UniProtKB-KW"/>
</dbReference>
<dbReference type="PATRIC" id="fig|172044.3.peg.3474"/>
<dbReference type="InterPro" id="IPR009056">
    <property type="entry name" value="Cyt_c-like_dom"/>
</dbReference>
<dbReference type="Proteomes" id="UP000073923">
    <property type="component" value="Unassembled WGS sequence"/>
</dbReference>
<dbReference type="AlphaFoldDB" id="A0A147IM88"/>
<dbReference type="PANTHER" id="PTHR11961">
    <property type="entry name" value="CYTOCHROME C"/>
    <property type="match status" value="1"/>
</dbReference>
<accession>A0A147IM88</accession>
<reference evidence="9 10" key="1">
    <citation type="journal article" date="2016" name="Front. Microbiol.">
        <title>Genomic Resource of Rice Seed Associated Bacteria.</title>
        <authorList>
            <person name="Midha S."/>
            <person name="Bansal K."/>
            <person name="Sharma S."/>
            <person name="Kumar N."/>
            <person name="Patil P.P."/>
            <person name="Chaudhry V."/>
            <person name="Patil P.B."/>
        </authorList>
    </citation>
    <scope>NUCLEOTIDE SEQUENCE [LARGE SCALE GENOMIC DNA]</scope>
    <source>
        <strain evidence="9 10">NS355</strain>
    </source>
</reference>
<protein>
    <submittedName>
        <fullName evidence="9">Cytochrome C</fullName>
    </submittedName>
</protein>
<evidence type="ECO:0000256" key="4">
    <source>
        <dbReference type="ARBA" id="ARBA00022982"/>
    </source>
</evidence>
<feature type="domain" description="Cytochrome c" evidence="8">
    <location>
        <begin position="29"/>
        <end position="128"/>
    </location>
</feature>
<keyword evidence="2 6" id="KW-0349">Heme</keyword>
<keyword evidence="3 6" id="KW-0479">Metal-binding</keyword>
<dbReference type="EMBL" id="LDTF01000092">
    <property type="protein sequence ID" value="KTT96298.1"/>
    <property type="molecule type" value="Genomic_DNA"/>
</dbReference>
<dbReference type="Gene3D" id="1.10.760.10">
    <property type="entry name" value="Cytochrome c-like domain"/>
    <property type="match status" value="1"/>
</dbReference>